<dbReference type="GO" id="GO:0004316">
    <property type="term" value="F:3-oxoacyl-[acyl-carrier-protein] reductase (NADPH) activity"/>
    <property type="evidence" value="ECO:0007669"/>
    <property type="project" value="UniProtKB-EC"/>
</dbReference>
<evidence type="ECO:0000256" key="1">
    <source>
        <dbReference type="ARBA" id="ARBA00006484"/>
    </source>
</evidence>
<feature type="domain" description="Ketoreductase" evidence="4">
    <location>
        <begin position="5"/>
        <end position="196"/>
    </location>
</feature>
<dbReference type="EMBL" id="UOEE01000178">
    <property type="protein sequence ID" value="VAV94151.1"/>
    <property type="molecule type" value="Genomic_DNA"/>
</dbReference>
<dbReference type="Gene3D" id="3.40.50.720">
    <property type="entry name" value="NAD(P)-binding Rossmann-like Domain"/>
    <property type="match status" value="1"/>
</dbReference>
<dbReference type="PRINTS" id="PR00080">
    <property type="entry name" value="SDRFAMILY"/>
</dbReference>
<dbReference type="SUPFAM" id="SSF51735">
    <property type="entry name" value="NAD(P)-binding Rossmann-fold domains"/>
    <property type="match status" value="1"/>
</dbReference>
<organism evidence="5">
    <name type="scientific">hydrothermal vent metagenome</name>
    <dbReference type="NCBI Taxonomy" id="652676"/>
    <lineage>
        <taxon>unclassified sequences</taxon>
        <taxon>metagenomes</taxon>
        <taxon>ecological metagenomes</taxon>
    </lineage>
</organism>
<accession>A0A3B0RSF5</accession>
<dbReference type="NCBIfam" id="NF005559">
    <property type="entry name" value="PRK07231.1"/>
    <property type="match status" value="1"/>
</dbReference>
<dbReference type="InterPro" id="IPR036291">
    <property type="entry name" value="NAD(P)-bd_dom_sf"/>
</dbReference>
<dbReference type="PANTHER" id="PTHR24321">
    <property type="entry name" value="DEHYDROGENASES, SHORT CHAIN"/>
    <property type="match status" value="1"/>
</dbReference>
<dbReference type="InterPro" id="IPR020904">
    <property type="entry name" value="Sc_DH/Rdtase_CS"/>
</dbReference>
<comment type="similarity">
    <text evidence="1">Belongs to the short-chain dehydrogenases/reductases (SDR) family.</text>
</comment>
<evidence type="ECO:0000313" key="5">
    <source>
        <dbReference type="EMBL" id="VAV94151.1"/>
    </source>
</evidence>
<dbReference type="PRINTS" id="PR00081">
    <property type="entry name" value="GDHRDH"/>
</dbReference>
<sequence>MADERVVLVTGGAKGIGLACARRFARQKAKVIIADSDEKAGQAAMDDLDAKHGDVLFVPCDVSDLLSVRNLFAQIRSNFGRLDVLVNNAGVVMAGNILTLELEDYDRVMSINLRGSFLVAREAARQMVAQIEDEQDSNRERLAKYAIINMSSVNAVMAIPDQLAYVTTKGGLNQMTKAMALALAEHGIRVNAVGPGSINTDVLKAVADNPVAKQKILTRTPLGHIAEPDEIAGIVQFLASPDASYMTGQCLYADGGRLALNYTVTPA</sequence>
<dbReference type="FunFam" id="3.40.50.720:FF:000084">
    <property type="entry name" value="Short-chain dehydrogenase reductase"/>
    <property type="match status" value="1"/>
</dbReference>
<keyword evidence="3" id="KW-0520">NAD</keyword>
<dbReference type="AlphaFoldDB" id="A0A3B0RSF5"/>
<dbReference type="Pfam" id="PF13561">
    <property type="entry name" value="adh_short_C2"/>
    <property type="match status" value="1"/>
</dbReference>
<dbReference type="CDD" id="cd05233">
    <property type="entry name" value="SDR_c"/>
    <property type="match status" value="1"/>
</dbReference>
<proteinExistence type="inferred from homology"/>
<evidence type="ECO:0000259" key="4">
    <source>
        <dbReference type="SMART" id="SM00822"/>
    </source>
</evidence>
<dbReference type="PANTHER" id="PTHR24321:SF8">
    <property type="entry name" value="ESTRADIOL 17-BETA-DEHYDROGENASE 8-RELATED"/>
    <property type="match status" value="1"/>
</dbReference>
<reference evidence="5" key="1">
    <citation type="submission" date="2018-06" db="EMBL/GenBank/DDBJ databases">
        <authorList>
            <person name="Zhirakovskaya E."/>
        </authorList>
    </citation>
    <scope>NUCLEOTIDE SEQUENCE</scope>
</reference>
<protein>
    <submittedName>
        <fullName evidence="5">3-oxoacyl-[acyl-carrier protein] reductase</fullName>
        <ecNumber evidence="5">1.1.1.100</ecNumber>
    </submittedName>
</protein>
<dbReference type="SMART" id="SM00822">
    <property type="entry name" value="PKS_KR"/>
    <property type="match status" value="1"/>
</dbReference>
<name>A0A3B0RSF5_9ZZZZ</name>
<keyword evidence="2 5" id="KW-0560">Oxidoreductase</keyword>
<evidence type="ECO:0000256" key="3">
    <source>
        <dbReference type="ARBA" id="ARBA00023027"/>
    </source>
</evidence>
<dbReference type="EC" id="1.1.1.100" evidence="5"/>
<evidence type="ECO:0000256" key="2">
    <source>
        <dbReference type="ARBA" id="ARBA00023002"/>
    </source>
</evidence>
<dbReference type="PROSITE" id="PS00061">
    <property type="entry name" value="ADH_SHORT"/>
    <property type="match status" value="1"/>
</dbReference>
<gene>
    <name evidence="5" type="ORF">MNBD_ALPHA06-2287</name>
</gene>
<dbReference type="InterPro" id="IPR002347">
    <property type="entry name" value="SDR_fam"/>
</dbReference>
<dbReference type="InterPro" id="IPR057326">
    <property type="entry name" value="KR_dom"/>
</dbReference>